<dbReference type="AlphaFoldDB" id="A0A4R1KBQ0"/>
<feature type="chain" id="PRO_5021004760" description="DUF192 domain-containing protein" evidence="1">
    <location>
        <begin position="24"/>
        <end position="144"/>
    </location>
</feature>
<name>A0A4R1KBQ0_9BACT</name>
<keyword evidence="1" id="KW-0732">Signal</keyword>
<evidence type="ECO:0000313" key="2">
    <source>
        <dbReference type="EMBL" id="TCK61946.1"/>
    </source>
</evidence>
<evidence type="ECO:0008006" key="4">
    <source>
        <dbReference type="Google" id="ProtNLM"/>
    </source>
</evidence>
<gene>
    <name evidence="2" type="ORF">C8D98_0453</name>
</gene>
<proteinExistence type="predicted"/>
<organism evidence="2 3">
    <name type="scientific">Seleniivibrio woodruffii</name>
    <dbReference type="NCBI Taxonomy" id="1078050"/>
    <lineage>
        <taxon>Bacteria</taxon>
        <taxon>Pseudomonadati</taxon>
        <taxon>Deferribacterota</taxon>
        <taxon>Deferribacteres</taxon>
        <taxon>Deferribacterales</taxon>
        <taxon>Geovibrionaceae</taxon>
        <taxon>Seleniivibrio</taxon>
    </lineage>
</organism>
<dbReference type="Proteomes" id="UP000294614">
    <property type="component" value="Unassembled WGS sequence"/>
</dbReference>
<accession>A0A4R1KBQ0</accession>
<protein>
    <recommendedName>
        <fullName evidence="4">DUF192 domain-containing protein</fullName>
    </recommendedName>
</protein>
<reference evidence="2 3" key="1">
    <citation type="submission" date="2019-03" db="EMBL/GenBank/DDBJ databases">
        <title>Genomic Encyclopedia of Type Strains, Phase IV (KMG-IV): sequencing the most valuable type-strain genomes for metagenomic binning, comparative biology and taxonomic classification.</title>
        <authorList>
            <person name="Goeker M."/>
        </authorList>
    </citation>
    <scope>NUCLEOTIDE SEQUENCE [LARGE SCALE GENOMIC DNA]</scope>
    <source>
        <strain evidence="2 3">DSM 24984</strain>
    </source>
</reference>
<keyword evidence="3" id="KW-1185">Reference proteome</keyword>
<dbReference type="PANTHER" id="PTHR37953">
    <property type="entry name" value="UPF0127 PROTEIN MJ1496"/>
    <property type="match status" value="1"/>
</dbReference>
<dbReference type="Pfam" id="PF02643">
    <property type="entry name" value="DUF192"/>
    <property type="match status" value="1"/>
</dbReference>
<evidence type="ECO:0000313" key="3">
    <source>
        <dbReference type="Proteomes" id="UP000294614"/>
    </source>
</evidence>
<dbReference type="Gene3D" id="2.60.120.1140">
    <property type="entry name" value="Protein of unknown function DUF192"/>
    <property type="match status" value="1"/>
</dbReference>
<dbReference type="InterPro" id="IPR003795">
    <property type="entry name" value="DUF192"/>
</dbReference>
<evidence type="ECO:0000256" key="1">
    <source>
        <dbReference type="SAM" id="SignalP"/>
    </source>
</evidence>
<sequence length="144" mass="16446">MLQCRMRMIISMVLLLLCSSALASEIMKVSVSGVDRIFHLEAAFSEEEKLNGLMHRTKLDSSDGMIFIYNEPETVKMWMKNTLIPLDMIFADMKGRIVYIREKTVPLSLEKIGPDIPVSYIIELNAGEVEKHRIRIADTITISR</sequence>
<dbReference type="OrthoDB" id="5526466at2"/>
<dbReference type="InterPro" id="IPR038695">
    <property type="entry name" value="Saro_0823-like_sf"/>
</dbReference>
<dbReference type="EMBL" id="SMGG01000003">
    <property type="protein sequence ID" value="TCK61946.1"/>
    <property type="molecule type" value="Genomic_DNA"/>
</dbReference>
<comment type="caution">
    <text evidence="2">The sequence shown here is derived from an EMBL/GenBank/DDBJ whole genome shotgun (WGS) entry which is preliminary data.</text>
</comment>
<feature type="signal peptide" evidence="1">
    <location>
        <begin position="1"/>
        <end position="23"/>
    </location>
</feature>
<dbReference type="PANTHER" id="PTHR37953:SF1">
    <property type="entry name" value="UPF0127 PROTEIN MJ1496"/>
    <property type="match status" value="1"/>
</dbReference>